<comment type="catalytic activity">
    <reaction evidence="2">
        <text>a quinone + NADH + 5 H(+)(in) = a quinol + NAD(+) + 4 H(+)(out)</text>
        <dbReference type="Rhea" id="RHEA:57888"/>
        <dbReference type="ChEBI" id="CHEBI:15378"/>
        <dbReference type="ChEBI" id="CHEBI:24646"/>
        <dbReference type="ChEBI" id="CHEBI:57540"/>
        <dbReference type="ChEBI" id="CHEBI:57945"/>
        <dbReference type="ChEBI" id="CHEBI:132124"/>
    </reaction>
</comment>
<dbReference type="NCBIfam" id="NF005164">
    <property type="entry name" value="PRK06638.1-4"/>
    <property type="match status" value="1"/>
</dbReference>
<dbReference type="Proteomes" id="UP000318199">
    <property type="component" value="Unassembled WGS sequence"/>
</dbReference>
<dbReference type="PANTHER" id="PTHR33269:SF17">
    <property type="entry name" value="NADH-UBIQUINONE OXIDOREDUCTASE CHAIN 6"/>
    <property type="match status" value="1"/>
</dbReference>
<feature type="transmembrane region" description="Helical" evidence="2">
    <location>
        <begin position="152"/>
        <end position="175"/>
    </location>
</feature>
<organism evidence="3 4">
    <name type="scientific">Caenimonas sedimenti</name>
    <dbReference type="NCBI Taxonomy" id="2596921"/>
    <lineage>
        <taxon>Bacteria</taxon>
        <taxon>Pseudomonadati</taxon>
        <taxon>Pseudomonadota</taxon>
        <taxon>Betaproteobacteria</taxon>
        <taxon>Burkholderiales</taxon>
        <taxon>Comamonadaceae</taxon>
        <taxon>Caenimonas</taxon>
    </lineage>
</organism>
<feature type="transmembrane region" description="Helical" evidence="2">
    <location>
        <begin position="30"/>
        <end position="49"/>
    </location>
</feature>
<keyword evidence="4" id="KW-1185">Reference proteome</keyword>
<dbReference type="AlphaFoldDB" id="A0A562ZJS5"/>
<feature type="transmembrane region" description="Helical" evidence="2">
    <location>
        <begin position="6"/>
        <end position="23"/>
    </location>
</feature>
<keyword evidence="3" id="KW-0560">Oxidoreductase</keyword>
<dbReference type="PANTHER" id="PTHR33269">
    <property type="entry name" value="NADH-UBIQUINONE OXIDOREDUCTASE CHAIN 6"/>
    <property type="match status" value="1"/>
</dbReference>
<reference evidence="3 4" key="1">
    <citation type="submission" date="2019-07" db="EMBL/GenBank/DDBJ databases">
        <title>Caenimonas sedimenti sp. nov., isolated from activated sludge.</title>
        <authorList>
            <person name="Xu J."/>
        </authorList>
    </citation>
    <scope>NUCLEOTIDE SEQUENCE [LARGE SCALE GENOMIC DNA]</scope>
    <source>
        <strain evidence="3 4">HX-9-20</strain>
    </source>
</reference>
<protein>
    <recommendedName>
        <fullName evidence="2">NADH-quinone oxidoreductase subunit J</fullName>
        <ecNumber evidence="2">7.1.1.-</ecNumber>
    </recommendedName>
</protein>
<gene>
    <name evidence="3" type="ORF">FN976_21745</name>
</gene>
<evidence type="ECO:0000256" key="1">
    <source>
        <dbReference type="ARBA" id="ARBA00005698"/>
    </source>
</evidence>
<proteinExistence type="inferred from homology"/>
<keyword evidence="2" id="KW-0472">Membrane</keyword>
<keyword evidence="2" id="KW-0874">Quinone</keyword>
<keyword evidence="2" id="KW-1133">Transmembrane helix</keyword>
<dbReference type="GO" id="GO:0048038">
    <property type="term" value="F:quinone binding"/>
    <property type="evidence" value="ECO:0007669"/>
    <property type="project" value="UniProtKB-UniRule"/>
</dbReference>
<evidence type="ECO:0000256" key="2">
    <source>
        <dbReference type="RuleBase" id="RU004429"/>
    </source>
</evidence>
<keyword evidence="2" id="KW-0520">NAD</keyword>
<dbReference type="Gene3D" id="1.20.120.1200">
    <property type="entry name" value="NADH-ubiquinone/plastoquinone oxidoreductase chain 6, subunit NuoJ"/>
    <property type="match status" value="1"/>
</dbReference>
<dbReference type="EC" id="7.1.1.-" evidence="2"/>
<feature type="transmembrane region" description="Helical" evidence="2">
    <location>
        <begin position="55"/>
        <end position="79"/>
    </location>
</feature>
<dbReference type="GO" id="GO:0016491">
    <property type="term" value="F:oxidoreductase activity"/>
    <property type="evidence" value="ECO:0007669"/>
    <property type="project" value="UniProtKB-KW"/>
</dbReference>
<dbReference type="Pfam" id="PF00499">
    <property type="entry name" value="Oxidored_q3"/>
    <property type="match status" value="1"/>
</dbReference>
<feature type="transmembrane region" description="Helical" evidence="2">
    <location>
        <begin position="91"/>
        <end position="114"/>
    </location>
</feature>
<comment type="subcellular location">
    <subcellularLocation>
        <location evidence="2">Cell membrane</location>
        <topology evidence="2">Multi-pass membrane protein</topology>
    </subcellularLocation>
</comment>
<dbReference type="GO" id="GO:0005886">
    <property type="term" value="C:plasma membrane"/>
    <property type="evidence" value="ECO:0007669"/>
    <property type="project" value="UniProtKB-SubCell"/>
</dbReference>
<keyword evidence="2" id="KW-0812">Transmembrane</keyword>
<comment type="similarity">
    <text evidence="1 2">Belongs to the complex I subunit 6 family.</text>
</comment>
<dbReference type="InterPro" id="IPR042106">
    <property type="entry name" value="Nuo/plastoQ_OxRdtase_6_NuoJ"/>
</dbReference>
<accession>A0A562ZJS5</accession>
<dbReference type="RefSeq" id="WP_145895180.1">
    <property type="nucleotide sequence ID" value="NZ_VOBQ01000018.1"/>
</dbReference>
<dbReference type="GO" id="GO:0008137">
    <property type="term" value="F:NADH dehydrogenase (ubiquinone) activity"/>
    <property type="evidence" value="ECO:0007669"/>
    <property type="project" value="UniProtKB-UniRule"/>
</dbReference>
<evidence type="ECO:0000313" key="3">
    <source>
        <dbReference type="EMBL" id="TWO68637.1"/>
    </source>
</evidence>
<dbReference type="InterPro" id="IPR001457">
    <property type="entry name" value="NADH_UbQ/plastoQ_OxRdtase_su6"/>
</dbReference>
<comment type="caution">
    <text evidence="3">The sequence shown here is derived from an EMBL/GenBank/DDBJ whole genome shotgun (WGS) entry which is preliminary data.</text>
</comment>
<dbReference type="EMBL" id="VOBQ01000018">
    <property type="protein sequence ID" value="TWO68637.1"/>
    <property type="molecule type" value="Genomic_DNA"/>
</dbReference>
<evidence type="ECO:0000313" key="4">
    <source>
        <dbReference type="Proteomes" id="UP000318199"/>
    </source>
</evidence>
<sequence length="229" mass="24641">MDIRTGLFYLFAAVLLFAAFRVITSRNPVYAALYLVLAFFQAAAVWILLKAEFLAISLVLVYVGAVMVLFLFVVMMLDIDVAELRKGFWKNFPMAASIGALIALEMAAVLMGGFRSSEEPKAMPGVAAQAAASGGAQYSNTKELGKLLYSEYLYPLEIAAVLLLVAIIAAIALTLRQRKDSKHIDPSIQVRVKAKDRLEIVKLPPSLPTVPQQPDPVVAAAAAGGEAKA</sequence>
<keyword evidence="2" id="KW-1003">Cell membrane</keyword>
<name>A0A562ZJS5_9BURK</name>
<dbReference type="OrthoDB" id="5295927at2"/>
<comment type="function">
    <text evidence="2">NDH-1 shuttles electrons from NADH, via FMN and iron-sulfur (Fe-S) centers, to quinones in the respiratory chain. Couples the redox reaction to proton translocation (for every two electrons transferred, four hydrogen ions are translocated across the cytoplasmic membrane), and thus conserves the redox energy in a proton gradient.</text>
</comment>